<gene>
    <name evidence="1" type="ORF">J2W43_000641</name>
</gene>
<dbReference type="AlphaFoldDB" id="A0AAW8M5I9"/>
<dbReference type="EMBL" id="JAVDVC010000001">
    <property type="protein sequence ID" value="MDR6956678.1"/>
    <property type="molecule type" value="Genomic_DNA"/>
</dbReference>
<dbReference type="Proteomes" id="UP001252613">
    <property type="component" value="Unassembled WGS sequence"/>
</dbReference>
<evidence type="ECO:0000313" key="2">
    <source>
        <dbReference type="Proteomes" id="UP001252613"/>
    </source>
</evidence>
<proteinExistence type="predicted"/>
<comment type="caution">
    <text evidence="1">The sequence shown here is derived from an EMBL/GenBank/DDBJ whole genome shotgun (WGS) entry which is preliminary data.</text>
</comment>
<name>A0AAW8M5I9_9PSED</name>
<evidence type="ECO:0000313" key="1">
    <source>
        <dbReference type="EMBL" id="MDR6956678.1"/>
    </source>
</evidence>
<accession>A0AAW8M5I9</accession>
<dbReference type="RefSeq" id="WP_310356289.1">
    <property type="nucleotide sequence ID" value="NZ_JAVDVC010000001.1"/>
</dbReference>
<reference evidence="1" key="1">
    <citation type="submission" date="2023-07" db="EMBL/GenBank/DDBJ databases">
        <title>Sorghum-associated microbial communities from plants grown in Nebraska, USA.</title>
        <authorList>
            <person name="Schachtman D."/>
        </authorList>
    </citation>
    <scope>NUCLEOTIDE SEQUENCE</scope>
    <source>
        <strain evidence="1">3432</strain>
    </source>
</reference>
<protein>
    <submittedName>
        <fullName evidence="1">Uncharacterized protein</fullName>
    </submittedName>
</protein>
<organism evidence="1 2">
    <name type="scientific">Pseudomonas brassicacearum</name>
    <dbReference type="NCBI Taxonomy" id="930166"/>
    <lineage>
        <taxon>Bacteria</taxon>
        <taxon>Pseudomonadati</taxon>
        <taxon>Pseudomonadota</taxon>
        <taxon>Gammaproteobacteria</taxon>
        <taxon>Pseudomonadales</taxon>
        <taxon>Pseudomonadaceae</taxon>
        <taxon>Pseudomonas</taxon>
    </lineage>
</organism>
<sequence length="42" mass="4604">MSEEQAASGELQAVSDYLVGASDLPLEACRLKLFLKKTQPCY</sequence>